<dbReference type="EMBL" id="FNMV01000008">
    <property type="protein sequence ID" value="SDX26737.1"/>
    <property type="molecule type" value="Genomic_DNA"/>
</dbReference>
<dbReference type="RefSeq" id="WP_091432568.1">
    <property type="nucleotide sequence ID" value="NZ_FNMV01000008.1"/>
</dbReference>
<dbReference type="SUPFAM" id="SSF69322">
    <property type="entry name" value="Tricorn protease domain 2"/>
    <property type="match status" value="1"/>
</dbReference>
<dbReference type="PROSITE" id="PS51257">
    <property type="entry name" value="PROKAR_LIPOPROTEIN"/>
    <property type="match status" value="1"/>
</dbReference>
<name>A0A1H3AAI9_9FLAO</name>
<evidence type="ECO:0000313" key="2">
    <source>
        <dbReference type="Proteomes" id="UP000198569"/>
    </source>
</evidence>
<reference evidence="2" key="1">
    <citation type="submission" date="2016-10" db="EMBL/GenBank/DDBJ databases">
        <authorList>
            <person name="Varghese N."/>
            <person name="Submissions S."/>
        </authorList>
    </citation>
    <scope>NUCLEOTIDE SEQUENCE [LARGE SCALE GENOMIC DNA]</scope>
    <source>
        <strain evidence="2">DSM 15718</strain>
    </source>
</reference>
<evidence type="ECO:0000313" key="1">
    <source>
        <dbReference type="EMBL" id="SDX26737.1"/>
    </source>
</evidence>
<dbReference type="AlphaFoldDB" id="A0A1H3AAI9"/>
<keyword evidence="2" id="KW-1185">Reference proteome</keyword>
<dbReference type="Proteomes" id="UP000198569">
    <property type="component" value="Unassembled WGS sequence"/>
</dbReference>
<accession>A0A1H3AAI9</accession>
<gene>
    <name evidence="1" type="ORF">SAMN05444338_108169</name>
</gene>
<sequence length="291" mass="32969">MKNYLLLLASIVLLSCQQSSELLTTIYSLPKKLKEVSGITYSTDDSLIWTLEDSGNANVLYALNANGMIAKEVTVKNVENIDWEDITKDKEGNLYIGDFGNNENERQDLCIYKMDKKSLDNENAIPAYKISFLYPEQKEFPPKKKELLYDVESFFEWNGNFYLFTKNRSKGFDGTVFIYKVPNSAGMHNAQLIGEFKTCDDYSTCAITSAAISPDETKVVLLSHSKIWLLENFSSDDFLSGTKTETKLQHNSQKEAICFKDDSTLLIADEKVKKTGGKLYEISIQKLKSKP</sequence>
<evidence type="ECO:0008006" key="3">
    <source>
        <dbReference type="Google" id="ProtNLM"/>
    </source>
</evidence>
<protein>
    <recommendedName>
        <fullName evidence="3">SdiA-regulated</fullName>
    </recommendedName>
</protein>
<organism evidence="1 2">
    <name type="scientific">Flavobacterium degerlachei</name>
    <dbReference type="NCBI Taxonomy" id="229203"/>
    <lineage>
        <taxon>Bacteria</taxon>
        <taxon>Pseudomonadati</taxon>
        <taxon>Bacteroidota</taxon>
        <taxon>Flavobacteriia</taxon>
        <taxon>Flavobacteriales</taxon>
        <taxon>Flavobacteriaceae</taxon>
        <taxon>Flavobacterium</taxon>
    </lineage>
</organism>
<dbReference type="STRING" id="229203.SAMN05444338_108169"/>
<dbReference type="OrthoDB" id="5599486at2"/>
<proteinExistence type="predicted"/>